<protein>
    <submittedName>
        <fullName evidence="2">Uncharacterized protein</fullName>
    </submittedName>
</protein>
<evidence type="ECO:0000256" key="1">
    <source>
        <dbReference type="SAM" id="MobiDB-lite"/>
    </source>
</evidence>
<comment type="caution">
    <text evidence="2">The sequence shown here is derived from an EMBL/GenBank/DDBJ whole genome shotgun (WGS) entry which is preliminary data.</text>
</comment>
<feature type="compositionally biased region" description="Polar residues" evidence="1">
    <location>
        <begin position="148"/>
        <end position="161"/>
    </location>
</feature>
<feature type="region of interest" description="Disordered" evidence="1">
    <location>
        <begin position="148"/>
        <end position="179"/>
    </location>
</feature>
<dbReference type="AlphaFoldDB" id="A0AAD9JRK9"/>
<accession>A0AAD9JRK9</accession>
<gene>
    <name evidence="2" type="ORF">LSH36_193g04011</name>
</gene>
<evidence type="ECO:0000313" key="3">
    <source>
        <dbReference type="Proteomes" id="UP001208570"/>
    </source>
</evidence>
<dbReference type="EMBL" id="JAODUP010000193">
    <property type="protein sequence ID" value="KAK2157325.1"/>
    <property type="molecule type" value="Genomic_DNA"/>
</dbReference>
<organism evidence="2 3">
    <name type="scientific">Paralvinella palmiformis</name>
    <dbReference type="NCBI Taxonomy" id="53620"/>
    <lineage>
        <taxon>Eukaryota</taxon>
        <taxon>Metazoa</taxon>
        <taxon>Spiralia</taxon>
        <taxon>Lophotrochozoa</taxon>
        <taxon>Annelida</taxon>
        <taxon>Polychaeta</taxon>
        <taxon>Sedentaria</taxon>
        <taxon>Canalipalpata</taxon>
        <taxon>Terebellida</taxon>
        <taxon>Terebelliformia</taxon>
        <taxon>Alvinellidae</taxon>
        <taxon>Paralvinella</taxon>
    </lineage>
</organism>
<name>A0AAD9JRK9_9ANNE</name>
<keyword evidence="3" id="KW-1185">Reference proteome</keyword>
<proteinExistence type="predicted"/>
<feature type="compositionally biased region" description="Basic and acidic residues" evidence="1">
    <location>
        <begin position="162"/>
        <end position="171"/>
    </location>
</feature>
<evidence type="ECO:0000313" key="2">
    <source>
        <dbReference type="EMBL" id="KAK2157325.1"/>
    </source>
</evidence>
<reference evidence="2" key="1">
    <citation type="journal article" date="2023" name="Mol. Biol. Evol.">
        <title>Third-Generation Sequencing Reveals the Adaptive Role of the Epigenome in Three Deep-Sea Polychaetes.</title>
        <authorList>
            <person name="Perez M."/>
            <person name="Aroh O."/>
            <person name="Sun Y."/>
            <person name="Lan Y."/>
            <person name="Juniper S.K."/>
            <person name="Young C.R."/>
            <person name="Angers B."/>
            <person name="Qian P.Y."/>
        </authorList>
    </citation>
    <scope>NUCLEOTIDE SEQUENCE</scope>
    <source>
        <strain evidence="2">P08H-3</strain>
    </source>
</reference>
<sequence>MAAGGSKWQQINMTDRDSSALGLQPYSGYSTTLQVIFEVMPASEFKSSCFNTVYGVKRKASVEDAMEVWSSDMKCEEGAKRICKWNSQPQQLPIESLNAQLLHNTTQQSPDAFTQDVLCSNNNNNNNLPLTVQSSSAHDCRLTEEMNHNSPTVQDQQQLFEQQHRGEEPSPDRGIVPTTTPSTFALAIAASLSSNTCGKNDHIMDLNEGTYNAGTTEMEVACSAMDSDCTPNSEQYKETEHQHSPNTEFCKNFCGYLSLKIDSTADHRPLELGFRSQWPASRRYVLFRFISLRSDSESAPGAHLACCVYLALGDFLKSIFILELGVFVSLYRGHSEKQCKHINALHNDSKASIFVDVANMDPYANHWYNKQNCALHEKHYMVLVSSSVSEMRPCLLAARNSMPLRICST</sequence>
<dbReference type="Proteomes" id="UP001208570">
    <property type="component" value="Unassembled WGS sequence"/>
</dbReference>